<accession>A0ABP9XZX5</accession>
<protein>
    <submittedName>
        <fullName evidence="3">Uncharacterized protein</fullName>
    </submittedName>
</protein>
<organism evidence="3 4">
    <name type="scientific">Helicostylum pulchrum</name>
    <dbReference type="NCBI Taxonomy" id="562976"/>
    <lineage>
        <taxon>Eukaryota</taxon>
        <taxon>Fungi</taxon>
        <taxon>Fungi incertae sedis</taxon>
        <taxon>Mucoromycota</taxon>
        <taxon>Mucoromycotina</taxon>
        <taxon>Mucoromycetes</taxon>
        <taxon>Mucorales</taxon>
        <taxon>Mucorineae</taxon>
        <taxon>Mucoraceae</taxon>
        <taxon>Helicostylum</taxon>
    </lineage>
</organism>
<sequence>MLRKENMQQKFVLSDEQVELYIHAFFKVSPRRDNCTAPAYEWLQFLDLYNEREGHYVLNNQEMDVVRPYCEANLQVELTPDDFIRLLHLVRHNKLQREPSDTPVPTVATVTAAAVHPNPLLDSRPRSSRLLSRKKDYYNASGRASLNHPSITDDSSAKSVYSHDDAFIQQHSYTDYDSELIDTLKKSNMIAKKQAKDYESRMMTMSIEHSERIALLQTRLEYMSIEAEQQKTLVLQQKHKERERLDKIGELQVIVDESEAQKIISSKKLQKKKEELENTRTKLSSVQETLQISDTKFNKVESELQQTKERIRVLEHEKSDLQAHLEQEKAISSDCRSELEEQQNENTKLLELIDRQKFDLDEARSGLRYHNASPALDKNLLHANQKSASESSFAQEQQEAEYIKKIKSLETERDQYKKNMIQQEEEFDQKLSQAMNEQETTIQSLSTQFDMQHEIIDSIQADILFLPKIKAIGIYTAVAWIFLAYHLVMLLVTFFSFTAGKNSSNNPTFYFMKRLGEWYASRT</sequence>
<feature type="coiled-coil region" evidence="1">
    <location>
        <begin position="399"/>
        <end position="437"/>
    </location>
</feature>
<comment type="caution">
    <text evidence="3">The sequence shown here is derived from an EMBL/GenBank/DDBJ whole genome shotgun (WGS) entry which is preliminary data.</text>
</comment>
<dbReference type="EMBL" id="BAABUJ010000015">
    <property type="protein sequence ID" value="GAA5800311.1"/>
    <property type="molecule type" value="Genomic_DNA"/>
</dbReference>
<evidence type="ECO:0000256" key="2">
    <source>
        <dbReference type="SAM" id="Phobius"/>
    </source>
</evidence>
<proteinExistence type="predicted"/>
<dbReference type="Proteomes" id="UP001476247">
    <property type="component" value="Unassembled WGS sequence"/>
</dbReference>
<keyword evidence="2" id="KW-1133">Transmembrane helix</keyword>
<name>A0ABP9XZX5_9FUNG</name>
<reference evidence="3 4" key="1">
    <citation type="submission" date="2024-04" db="EMBL/GenBank/DDBJ databases">
        <title>genome sequences of Mucor flavus KT1a and Helicostylum pulchrum KT1b strains isolation_sourced from the surface of a dry-aged beef.</title>
        <authorList>
            <person name="Toyotome T."/>
            <person name="Hosono M."/>
            <person name="Torimaru M."/>
            <person name="Fukuda K."/>
            <person name="Mikami N."/>
        </authorList>
    </citation>
    <scope>NUCLEOTIDE SEQUENCE [LARGE SCALE GENOMIC DNA]</scope>
    <source>
        <strain evidence="3 4">KT1b</strain>
    </source>
</reference>
<feature type="coiled-coil region" evidence="1">
    <location>
        <begin position="266"/>
        <end position="359"/>
    </location>
</feature>
<keyword evidence="2" id="KW-0472">Membrane</keyword>
<keyword evidence="4" id="KW-1185">Reference proteome</keyword>
<keyword evidence="2" id="KW-0812">Transmembrane</keyword>
<gene>
    <name evidence="3" type="ORF">HPULCUR_005737</name>
</gene>
<evidence type="ECO:0000256" key="1">
    <source>
        <dbReference type="SAM" id="Coils"/>
    </source>
</evidence>
<evidence type="ECO:0000313" key="3">
    <source>
        <dbReference type="EMBL" id="GAA5800311.1"/>
    </source>
</evidence>
<feature type="transmembrane region" description="Helical" evidence="2">
    <location>
        <begin position="472"/>
        <end position="497"/>
    </location>
</feature>
<evidence type="ECO:0000313" key="4">
    <source>
        <dbReference type="Proteomes" id="UP001476247"/>
    </source>
</evidence>
<keyword evidence="1" id="KW-0175">Coiled coil</keyword>